<dbReference type="Proteomes" id="UP000266188">
    <property type="component" value="Unassembled WGS sequence"/>
</dbReference>
<dbReference type="OrthoDB" id="5422320at2759"/>
<feature type="region of interest" description="Disordered" evidence="1">
    <location>
        <begin position="85"/>
        <end position="174"/>
    </location>
</feature>
<feature type="compositionally biased region" description="Polar residues" evidence="1">
    <location>
        <begin position="130"/>
        <end position="140"/>
    </location>
</feature>
<keyword evidence="3" id="KW-1185">Reference proteome</keyword>
<evidence type="ECO:0000256" key="1">
    <source>
        <dbReference type="SAM" id="MobiDB-lite"/>
    </source>
</evidence>
<name>A0A3A2ZJB3_9EURO</name>
<dbReference type="PANTHER" id="PTHR40642:SF1">
    <property type="entry name" value="YALI0F31295P"/>
    <property type="match status" value="1"/>
</dbReference>
<dbReference type="Pfam" id="PF12720">
    <property type="entry name" value="DUF3807"/>
    <property type="match status" value="1"/>
</dbReference>
<evidence type="ECO:0000313" key="2">
    <source>
        <dbReference type="EMBL" id="RJE23329.1"/>
    </source>
</evidence>
<reference evidence="3" key="1">
    <citation type="submission" date="2017-02" db="EMBL/GenBank/DDBJ databases">
        <authorList>
            <person name="Tafer H."/>
            <person name="Lopandic K."/>
        </authorList>
    </citation>
    <scope>NUCLEOTIDE SEQUENCE [LARGE SCALE GENOMIC DNA]</scope>
    <source>
        <strain evidence="3">CBS 366.77</strain>
    </source>
</reference>
<protein>
    <submittedName>
        <fullName evidence="2">Uncharacterized protein</fullName>
    </submittedName>
</protein>
<dbReference type="InterPro" id="IPR024526">
    <property type="entry name" value="DUF3807"/>
</dbReference>
<evidence type="ECO:0000313" key="3">
    <source>
        <dbReference type="Proteomes" id="UP000266188"/>
    </source>
</evidence>
<accession>A0A3A2ZJB3</accession>
<dbReference type="STRING" id="2070753.A0A3A2ZJB3"/>
<dbReference type="EMBL" id="MVGC01000125">
    <property type="protein sequence ID" value="RJE23329.1"/>
    <property type="molecule type" value="Genomic_DNA"/>
</dbReference>
<organism evidence="2 3">
    <name type="scientific">Aspergillus sclerotialis</name>
    <dbReference type="NCBI Taxonomy" id="2070753"/>
    <lineage>
        <taxon>Eukaryota</taxon>
        <taxon>Fungi</taxon>
        <taxon>Dikarya</taxon>
        <taxon>Ascomycota</taxon>
        <taxon>Pezizomycotina</taxon>
        <taxon>Eurotiomycetes</taxon>
        <taxon>Eurotiomycetidae</taxon>
        <taxon>Eurotiales</taxon>
        <taxon>Aspergillaceae</taxon>
        <taxon>Aspergillus</taxon>
        <taxon>Aspergillus subgen. Polypaecilum</taxon>
    </lineage>
</organism>
<proteinExistence type="predicted"/>
<feature type="compositionally biased region" description="Acidic residues" evidence="1">
    <location>
        <begin position="91"/>
        <end position="101"/>
    </location>
</feature>
<dbReference type="PANTHER" id="PTHR40642">
    <property type="entry name" value="YALI0F31295P"/>
    <property type="match status" value="1"/>
</dbReference>
<comment type="caution">
    <text evidence="2">The sequence shown here is derived from an EMBL/GenBank/DDBJ whole genome shotgun (WGS) entry which is preliminary data.</text>
</comment>
<feature type="compositionally biased region" description="Basic and acidic residues" evidence="1">
    <location>
        <begin position="102"/>
        <end position="129"/>
    </location>
</feature>
<dbReference type="AlphaFoldDB" id="A0A3A2ZJB3"/>
<sequence length="174" mass="19647">MTSIQIPTVTIEDLQAFQAEHFPSQTQHTPTFQDAYDETEFAEDGDDDLGYYPDGVKRTLTDEQIRIFRHSEIHSLLRERQVRAENKAFDESESTGDENKDDDIGAERENDDFDQKAEVSEDSALKRESTTAQTNVNSTAAPLDYDDDGFAQNDHQPKTASGSFTGRRIISYAD</sequence>
<gene>
    <name evidence="2" type="ORF">PHISCL_04315</name>
</gene>